<dbReference type="InterPro" id="IPR016195">
    <property type="entry name" value="Pol/histidinol_Pase-like"/>
</dbReference>
<dbReference type="Gene3D" id="3.20.20.140">
    <property type="entry name" value="Metal-dependent hydrolases"/>
    <property type="match status" value="1"/>
</dbReference>
<gene>
    <name evidence="1" type="ORF">SAMN02745134_02425</name>
</gene>
<evidence type="ECO:0000313" key="2">
    <source>
        <dbReference type="Proteomes" id="UP000192468"/>
    </source>
</evidence>
<reference evidence="1 2" key="1">
    <citation type="submission" date="2017-04" db="EMBL/GenBank/DDBJ databases">
        <authorList>
            <person name="Afonso C.L."/>
            <person name="Miller P.J."/>
            <person name="Scott M.A."/>
            <person name="Spackman E."/>
            <person name="Goraichik I."/>
            <person name="Dimitrov K.M."/>
            <person name="Suarez D.L."/>
            <person name="Swayne D.E."/>
        </authorList>
    </citation>
    <scope>NUCLEOTIDE SEQUENCE [LARGE SCALE GENOMIC DNA]</scope>
    <source>
        <strain evidence="1 2">DSM 12555</strain>
    </source>
</reference>
<dbReference type="GO" id="GO:0035312">
    <property type="term" value="F:5'-3' DNA exonuclease activity"/>
    <property type="evidence" value="ECO:0007669"/>
    <property type="project" value="TreeGrafter"/>
</dbReference>
<accession>A0A1W1XN16</accession>
<keyword evidence="2" id="KW-1185">Reference proteome</keyword>
<name>A0A1W1XN16_9CLOT</name>
<dbReference type="EMBL" id="FWXH01000009">
    <property type="protein sequence ID" value="SMC25353.1"/>
    <property type="molecule type" value="Genomic_DNA"/>
</dbReference>
<organism evidence="1 2">
    <name type="scientific">Clostridium acidisoli DSM 12555</name>
    <dbReference type="NCBI Taxonomy" id="1121291"/>
    <lineage>
        <taxon>Bacteria</taxon>
        <taxon>Bacillati</taxon>
        <taxon>Bacillota</taxon>
        <taxon>Clostridia</taxon>
        <taxon>Eubacteriales</taxon>
        <taxon>Clostridiaceae</taxon>
        <taxon>Clostridium</taxon>
    </lineage>
</organism>
<protein>
    <recommendedName>
        <fullName evidence="3">Polymerase/histidinol phosphatase N-terminal domain-containing protein</fullName>
    </recommendedName>
</protein>
<dbReference type="PANTHER" id="PTHR42924">
    <property type="entry name" value="EXONUCLEASE"/>
    <property type="match status" value="1"/>
</dbReference>
<dbReference type="AlphaFoldDB" id="A0A1W1XN16"/>
<dbReference type="PANTHER" id="PTHR42924:SF3">
    <property type="entry name" value="POLYMERASE_HISTIDINOL PHOSPHATASE N-TERMINAL DOMAIN-CONTAINING PROTEIN"/>
    <property type="match status" value="1"/>
</dbReference>
<evidence type="ECO:0008006" key="3">
    <source>
        <dbReference type="Google" id="ProtNLM"/>
    </source>
</evidence>
<dbReference type="GO" id="GO:0004534">
    <property type="term" value="F:5'-3' RNA exonuclease activity"/>
    <property type="evidence" value="ECO:0007669"/>
    <property type="project" value="TreeGrafter"/>
</dbReference>
<evidence type="ECO:0000313" key="1">
    <source>
        <dbReference type="EMBL" id="SMC25353.1"/>
    </source>
</evidence>
<dbReference type="InterPro" id="IPR052018">
    <property type="entry name" value="PHP_domain"/>
</dbReference>
<sequence length="295" mass="33995">MIKNNFNFQGIWLKGNLHTHTNNSPCGHYDVEKVIDMYTSHKMEYDFLAITDHYMLTSLKEVVNDDKIILFQGTEYKKSSFQTLGINVHHYDDDKDNIENHQQLLNSVVEQGGFNIICHPHVYKDDYWPFEKLKNLNNYIGIEIFNNNVKHDNKGRALATDLWDELLSCGKKVYGFANDDMHVFSRAGGAYNMVLAKDRSREEILKNIKNGSFYCSSGVLIEKIHIKDDVITVRVQNVPVKFKFIGKDGQVYYSSTGIEKSYEVKGSEGYIRVELIREDGAMAWIQPIFLSEVEG</sequence>
<dbReference type="RefSeq" id="WP_084116255.1">
    <property type="nucleotide sequence ID" value="NZ_FWXH01000009.1"/>
</dbReference>
<dbReference type="Proteomes" id="UP000192468">
    <property type="component" value="Unassembled WGS sequence"/>
</dbReference>
<proteinExistence type="predicted"/>
<dbReference type="SUPFAM" id="SSF89550">
    <property type="entry name" value="PHP domain-like"/>
    <property type="match status" value="1"/>
</dbReference>
<dbReference type="OrthoDB" id="9804333at2"/>
<dbReference type="STRING" id="1121291.SAMN02745134_02425"/>